<protein>
    <submittedName>
        <fullName evidence="1">Uncharacterized protein</fullName>
    </submittedName>
</protein>
<dbReference type="EMBL" id="WJXA01000005">
    <property type="protein sequence ID" value="KAF7143209.1"/>
    <property type="molecule type" value="Genomic_DNA"/>
</dbReference>
<dbReference type="Proteomes" id="UP000626092">
    <property type="component" value="Unassembled WGS sequence"/>
</dbReference>
<comment type="caution">
    <text evidence="1">The sequence shown here is derived from an EMBL/GenBank/DDBJ whole genome shotgun (WGS) entry which is preliminary data.</text>
</comment>
<dbReference type="PANTHER" id="PTHR47303">
    <property type="match status" value="1"/>
</dbReference>
<keyword evidence="2" id="KW-1185">Reference proteome</keyword>
<accession>A0A834GVI6</accession>
<gene>
    <name evidence="1" type="ORF">RHSIM_Rhsim05G0147400</name>
</gene>
<reference evidence="1" key="1">
    <citation type="submission" date="2019-11" db="EMBL/GenBank/DDBJ databases">
        <authorList>
            <person name="Liu Y."/>
            <person name="Hou J."/>
            <person name="Li T.-Q."/>
            <person name="Guan C.-H."/>
            <person name="Wu X."/>
            <person name="Wu H.-Z."/>
            <person name="Ling F."/>
            <person name="Zhang R."/>
            <person name="Shi X.-G."/>
            <person name="Ren J.-P."/>
            <person name="Chen E.-F."/>
            <person name="Sun J.-M."/>
        </authorList>
    </citation>
    <scope>NUCLEOTIDE SEQUENCE</scope>
    <source>
        <strain evidence="1">Adult_tree_wgs_1</strain>
        <tissue evidence="1">Leaves</tissue>
    </source>
</reference>
<evidence type="ECO:0000313" key="1">
    <source>
        <dbReference type="EMBL" id="KAF7143209.1"/>
    </source>
</evidence>
<evidence type="ECO:0000313" key="2">
    <source>
        <dbReference type="Proteomes" id="UP000626092"/>
    </source>
</evidence>
<organism evidence="1 2">
    <name type="scientific">Rhododendron simsii</name>
    <name type="common">Sims's rhododendron</name>
    <dbReference type="NCBI Taxonomy" id="118357"/>
    <lineage>
        <taxon>Eukaryota</taxon>
        <taxon>Viridiplantae</taxon>
        <taxon>Streptophyta</taxon>
        <taxon>Embryophyta</taxon>
        <taxon>Tracheophyta</taxon>
        <taxon>Spermatophyta</taxon>
        <taxon>Magnoliopsida</taxon>
        <taxon>eudicotyledons</taxon>
        <taxon>Gunneridae</taxon>
        <taxon>Pentapetalae</taxon>
        <taxon>asterids</taxon>
        <taxon>Ericales</taxon>
        <taxon>Ericaceae</taxon>
        <taxon>Ericoideae</taxon>
        <taxon>Rhodoreae</taxon>
        <taxon>Rhododendron</taxon>
    </lineage>
</organism>
<dbReference type="PANTHER" id="PTHR47303:SF1">
    <property type="entry name" value="NF-KAPPA-B INHIBITOR BETA"/>
    <property type="match status" value="1"/>
</dbReference>
<sequence length="330" mass="36747">MPMEALTFPEKHGDTALHTVGTVGNTRAIVVLVQKNPDLLYIRGMIDHVSMPFSNENAIRLVNHAINSGFYGKLSAPLCCLYACKDTLLYLLTVTKDDHVSMPFSNENAIRRVNHAINSGLYGPYINDMRSTSKESWSDAKDVIGKLANMAAGIKDNNLEGMKDEYWRYIPLLKAALRSDWDAAKRFFVKDEIVITYVSETVLHITVENGERAIHFIGEVGGVDAGGGLDIAGKICTQRRLGRSNTRAAVVLVQKNPDLLYIRGYVDDRLPLHCAALYACKDTLLYLLTVTKDDHVSMPFSNENAIRLVNHATNFGFYGKSPKLYKKFTA</sequence>
<proteinExistence type="predicted"/>
<dbReference type="AlphaFoldDB" id="A0A834GVI6"/>
<dbReference type="OrthoDB" id="1925304at2759"/>
<name>A0A834GVI6_RHOSS</name>